<evidence type="ECO:0000259" key="1">
    <source>
        <dbReference type="Pfam" id="PF03432"/>
    </source>
</evidence>
<organism evidence="2 3">
    <name type="scientific">Gloeothece verrucosa (strain PCC 7822)</name>
    <name type="common">Cyanothece sp. (strain PCC 7822)</name>
    <dbReference type="NCBI Taxonomy" id="497965"/>
    <lineage>
        <taxon>Bacteria</taxon>
        <taxon>Bacillati</taxon>
        <taxon>Cyanobacteriota</taxon>
        <taxon>Cyanophyceae</taxon>
        <taxon>Oscillatoriophycideae</taxon>
        <taxon>Chroococcales</taxon>
        <taxon>Aphanothecaceae</taxon>
        <taxon>Gloeothece</taxon>
        <taxon>Gloeothece verrucosa</taxon>
    </lineage>
</organism>
<evidence type="ECO:0000313" key="3">
    <source>
        <dbReference type="Proteomes" id="UP000008206"/>
    </source>
</evidence>
<reference evidence="3" key="1">
    <citation type="journal article" date="2011" name="MBio">
        <title>Novel metabolic attributes of the genus Cyanothece, comprising a group of unicellular nitrogen-fixing Cyanobacteria.</title>
        <authorList>
            <person name="Bandyopadhyay A."/>
            <person name="Elvitigala T."/>
            <person name="Welsh E."/>
            <person name="Stockel J."/>
            <person name="Liberton M."/>
            <person name="Min H."/>
            <person name="Sherman L.A."/>
            <person name="Pakrasi H.B."/>
        </authorList>
    </citation>
    <scope>NUCLEOTIDE SEQUENCE [LARGE SCALE GENOMIC DNA]</scope>
    <source>
        <strain evidence="3">PCC 7822</strain>
        <plasmid evidence="3">Cy782202</plasmid>
    </source>
</reference>
<geneLocation type="plasmid" evidence="2 3">
    <name>Cy782202</name>
</geneLocation>
<sequence length="360" mass="41464">MLTKIVKGKNFDGVLRYIFSKPKAKLVCQNLQGTTISERVSEFNEISSQRKRVQRPVFHVSLSLPKVQEVSKGKWKRIVNYYLLGMGFDDCRYVAVRHRDREHDHVHIVASRVTNNGLLVSDSWDYLKTQAVARQIEKRYHLTPTPSSNQCLATSPTVRERRSGVESVRTRLQKQITLAAFASKSVSELVERLKEQEIQVSFKMEGSFRKGIIYHYQNLHFSGSNLGRGFSEYGLNRYLLGHSNESYPTIVSNPSPWLTQQQALLLYRKYGKDAETLAQIAQKALLDRWNWDSIRFILAQGEQFNKIKQKIGRRMALKYLNVVIASVSDESHQPKGIEFEKLYVSQHLNIEAKSSNELTL</sequence>
<dbReference type="HOGENOM" id="CLU_768876_0_0_3"/>
<dbReference type="Proteomes" id="UP000008206">
    <property type="component" value="Plasmid Cy782202"/>
</dbReference>
<keyword evidence="2" id="KW-0614">Plasmid</keyword>
<name>E0UMA7_GLOV7</name>
<evidence type="ECO:0000313" key="2">
    <source>
        <dbReference type="EMBL" id="ADN18087.1"/>
    </source>
</evidence>
<dbReference type="AlphaFoldDB" id="E0UMA7"/>
<keyword evidence="3" id="KW-1185">Reference proteome</keyword>
<dbReference type="EMBL" id="CP002200">
    <property type="protein sequence ID" value="ADN18087.1"/>
    <property type="molecule type" value="Genomic_DNA"/>
</dbReference>
<dbReference type="KEGG" id="cyj:Cyan7822_6287"/>
<protein>
    <submittedName>
        <fullName evidence="2">Relaxase/mobilization nuclease family protein</fullName>
    </submittedName>
</protein>
<accession>E0UMA7</accession>
<feature type="domain" description="MobA/VirD2-like nuclease" evidence="1">
    <location>
        <begin position="22"/>
        <end position="142"/>
    </location>
</feature>
<gene>
    <name evidence="2" type="ordered locus">Cyan7822_6287</name>
</gene>
<dbReference type="Pfam" id="PF03432">
    <property type="entry name" value="Relaxase"/>
    <property type="match status" value="1"/>
</dbReference>
<proteinExistence type="predicted"/>
<dbReference type="InterPro" id="IPR005094">
    <property type="entry name" value="Endonuclease_MobA/VirD2"/>
</dbReference>